<dbReference type="InterPro" id="IPR031167">
    <property type="entry name" value="G_OBG"/>
</dbReference>
<dbReference type="NCBIfam" id="TIGR02729">
    <property type="entry name" value="Obg_CgtA"/>
    <property type="match status" value="1"/>
</dbReference>
<dbReference type="GO" id="GO:0042254">
    <property type="term" value="P:ribosome biogenesis"/>
    <property type="evidence" value="ECO:0007669"/>
    <property type="project" value="UniProtKB-UniRule"/>
</dbReference>
<organism evidence="6 7">
    <name type="scientific">Euplotes crassus</name>
    <dbReference type="NCBI Taxonomy" id="5936"/>
    <lineage>
        <taxon>Eukaryota</taxon>
        <taxon>Sar</taxon>
        <taxon>Alveolata</taxon>
        <taxon>Ciliophora</taxon>
        <taxon>Intramacronucleata</taxon>
        <taxon>Spirotrichea</taxon>
        <taxon>Hypotrichia</taxon>
        <taxon>Euplotida</taxon>
        <taxon>Euplotidae</taxon>
        <taxon>Moneuplotes</taxon>
    </lineage>
</organism>
<dbReference type="InterPro" id="IPR036726">
    <property type="entry name" value="GTP1_OBG_dom_sf"/>
</dbReference>
<keyword evidence="3" id="KW-0342">GTP-binding</keyword>
<dbReference type="CDD" id="cd01898">
    <property type="entry name" value="Obg"/>
    <property type="match status" value="1"/>
</dbReference>
<dbReference type="SUPFAM" id="SSF82051">
    <property type="entry name" value="Obg GTP-binding protein N-terminal domain"/>
    <property type="match status" value="1"/>
</dbReference>
<dbReference type="InterPro" id="IPR005225">
    <property type="entry name" value="Small_GTP-bd"/>
</dbReference>
<comment type="caution">
    <text evidence="6">The sequence shown here is derived from an EMBL/GenBank/DDBJ whole genome shotgun (WGS) entry which is preliminary data.</text>
</comment>
<dbReference type="InterPro" id="IPR014100">
    <property type="entry name" value="GTP-bd_Obg/CgtA"/>
</dbReference>
<dbReference type="InterPro" id="IPR045086">
    <property type="entry name" value="OBG_GTPase"/>
</dbReference>
<keyword evidence="2" id="KW-0547">Nucleotide-binding</keyword>
<dbReference type="NCBIfam" id="TIGR00231">
    <property type="entry name" value="small_GTP"/>
    <property type="match status" value="1"/>
</dbReference>
<dbReference type="Pfam" id="PF01018">
    <property type="entry name" value="GTP1_OBG"/>
    <property type="match status" value="1"/>
</dbReference>
<dbReference type="PANTHER" id="PTHR11702">
    <property type="entry name" value="DEVELOPMENTALLY REGULATED GTP-BINDING PROTEIN-RELATED"/>
    <property type="match status" value="1"/>
</dbReference>
<dbReference type="NCBIfam" id="NF008956">
    <property type="entry name" value="PRK12299.1"/>
    <property type="match status" value="1"/>
</dbReference>
<evidence type="ECO:0000313" key="6">
    <source>
        <dbReference type="EMBL" id="CAI2367050.1"/>
    </source>
</evidence>
<dbReference type="Gene3D" id="3.40.50.300">
    <property type="entry name" value="P-loop containing nucleotide triphosphate hydrolases"/>
    <property type="match status" value="1"/>
</dbReference>
<dbReference type="Gene3D" id="2.70.210.12">
    <property type="entry name" value="GTP1/OBG domain"/>
    <property type="match status" value="1"/>
</dbReference>
<dbReference type="InterPro" id="IPR006073">
    <property type="entry name" value="GTP-bd"/>
</dbReference>
<accession>A0AAD1UKN0</accession>
<evidence type="ECO:0000313" key="7">
    <source>
        <dbReference type="Proteomes" id="UP001295684"/>
    </source>
</evidence>
<dbReference type="PROSITE" id="PS51710">
    <property type="entry name" value="G_OBG"/>
    <property type="match status" value="1"/>
</dbReference>
<sequence>MFLHRLIQTKVGACKGTQFLGKTPRMFFTSQFDNNNASMFIEDDEEEQDDYFTQKIKKDDSDEFSDLDSDDGFWSDEDPVPTQQATQIPESDKLTMMIEERFSTQNSVNFDRKYADRLRVFVKGGQGGNGCAALFRSNYGHILPNGGDGGNGGNVYFSAHSYLSNLYQLKRAHFFGNKGQHGLGKCRHGKDGNDVMHTVPIGTEIYKIVRADPDTTNRDRNKEHKILIADLDKEGKKFLVCRGGNGGRGNFNHRDIVATEIGQKGEELEIELVLKTLADVGLVGFPNAGKSTFLASVSRAFPKIAPYPFTTIRPYVGNCKFVDGKAMTIADLPGLIEGAHANKGLGHEFLRHIERTKVILYVIDGTGDDERRPINDYKILRRELELYNPEMSNVKSLIVVNKCDRQHTSYREKFEELRQVAHTRIIPMSAKMSINIEDVILALRGLVMNETKEETLKLMSEANIDQTYL</sequence>
<dbReference type="PROSITE" id="PS51883">
    <property type="entry name" value="OBG"/>
    <property type="match status" value="1"/>
</dbReference>
<feature type="domain" description="OBG-type G" evidence="4">
    <location>
        <begin position="278"/>
        <end position="448"/>
    </location>
</feature>
<gene>
    <name evidence="6" type="ORF">ECRASSUSDP1_LOCUS8327</name>
</gene>
<evidence type="ECO:0000259" key="4">
    <source>
        <dbReference type="PROSITE" id="PS51710"/>
    </source>
</evidence>
<proteinExistence type="inferred from homology"/>
<dbReference type="GO" id="GO:0005525">
    <property type="term" value="F:GTP binding"/>
    <property type="evidence" value="ECO:0007669"/>
    <property type="project" value="UniProtKB-KW"/>
</dbReference>
<comment type="similarity">
    <text evidence="1">Belongs to the TRAFAC class OBG-HflX-like GTPase superfamily. OBG GTPase family.</text>
</comment>
<dbReference type="GO" id="GO:0005739">
    <property type="term" value="C:mitochondrion"/>
    <property type="evidence" value="ECO:0007669"/>
    <property type="project" value="TreeGrafter"/>
</dbReference>
<dbReference type="InterPro" id="IPR006169">
    <property type="entry name" value="GTP1_OBG_dom"/>
</dbReference>
<evidence type="ECO:0000256" key="2">
    <source>
        <dbReference type="ARBA" id="ARBA00022741"/>
    </source>
</evidence>
<evidence type="ECO:0000256" key="1">
    <source>
        <dbReference type="ARBA" id="ARBA00007699"/>
    </source>
</evidence>
<dbReference type="GO" id="GO:0000287">
    <property type="term" value="F:magnesium ion binding"/>
    <property type="evidence" value="ECO:0007669"/>
    <property type="project" value="InterPro"/>
</dbReference>
<dbReference type="PANTHER" id="PTHR11702:SF31">
    <property type="entry name" value="MITOCHONDRIAL RIBOSOME-ASSOCIATED GTPASE 2"/>
    <property type="match status" value="1"/>
</dbReference>
<feature type="domain" description="Obg" evidence="5">
    <location>
        <begin position="112"/>
        <end position="277"/>
    </location>
</feature>
<evidence type="ECO:0000259" key="5">
    <source>
        <dbReference type="PROSITE" id="PS51883"/>
    </source>
</evidence>
<dbReference type="AlphaFoldDB" id="A0AAD1UKN0"/>
<dbReference type="SUPFAM" id="SSF52540">
    <property type="entry name" value="P-loop containing nucleoside triphosphate hydrolases"/>
    <property type="match status" value="1"/>
</dbReference>
<protein>
    <submittedName>
        <fullName evidence="6">Uncharacterized protein</fullName>
    </submittedName>
</protein>
<dbReference type="Proteomes" id="UP001295684">
    <property type="component" value="Unassembled WGS sequence"/>
</dbReference>
<dbReference type="InterPro" id="IPR027417">
    <property type="entry name" value="P-loop_NTPase"/>
</dbReference>
<keyword evidence="7" id="KW-1185">Reference proteome</keyword>
<dbReference type="PRINTS" id="PR00326">
    <property type="entry name" value="GTP1OBG"/>
</dbReference>
<reference evidence="6" key="1">
    <citation type="submission" date="2023-07" db="EMBL/GenBank/DDBJ databases">
        <authorList>
            <consortium name="AG Swart"/>
            <person name="Singh M."/>
            <person name="Singh A."/>
            <person name="Seah K."/>
            <person name="Emmerich C."/>
        </authorList>
    </citation>
    <scope>NUCLEOTIDE SEQUENCE</scope>
    <source>
        <strain evidence="6">DP1</strain>
    </source>
</reference>
<evidence type="ECO:0000256" key="3">
    <source>
        <dbReference type="ARBA" id="ARBA00023134"/>
    </source>
</evidence>
<dbReference type="EMBL" id="CAMPGE010008143">
    <property type="protein sequence ID" value="CAI2367050.1"/>
    <property type="molecule type" value="Genomic_DNA"/>
</dbReference>
<dbReference type="Pfam" id="PF01926">
    <property type="entry name" value="MMR_HSR1"/>
    <property type="match status" value="1"/>
</dbReference>
<dbReference type="GO" id="GO:0003924">
    <property type="term" value="F:GTPase activity"/>
    <property type="evidence" value="ECO:0007669"/>
    <property type="project" value="InterPro"/>
</dbReference>
<name>A0AAD1UKN0_EUPCR</name>